<accession>A0ABS9D916</accession>
<evidence type="ECO:0000313" key="3">
    <source>
        <dbReference type="Proteomes" id="UP001521137"/>
    </source>
</evidence>
<gene>
    <name evidence="2" type="ORF">L0668_15155</name>
</gene>
<keyword evidence="1" id="KW-0812">Transmembrane</keyword>
<sequence length="84" mass="10022">MSDWKQNLHKTRYLMDVLLLISFMIVSAPQATGIAGHEWLSLVFVIPFAIHLLLHWDWLVHSFQRIYSKIPGKERFNLIWNYLI</sequence>
<evidence type="ECO:0000256" key="1">
    <source>
        <dbReference type="SAM" id="Phobius"/>
    </source>
</evidence>
<feature type="transmembrane region" description="Helical" evidence="1">
    <location>
        <begin position="12"/>
        <end position="33"/>
    </location>
</feature>
<keyword evidence="1" id="KW-1133">Transmembrane helix</keyword>
<dbReference type="EMBL" id="JAKGAS010000008">
    <property type="protein sequence ID" value="MCF2949456.1"/>
    <property type="molecule type" value="Genomic_DNA"/>
</dbReference>
<name>A0ABS9D916_9ALTE</name>
<feature type="transmembrane region" description="Helical" evidence="1">
    <location>
        <begin position="39"/>
        <end position="60"/>
    </location>
</feature>
<organism evidence="2 3">
    <name type="scientific">Paraglaciecola algarum</name>
    <dbReference type="NCBI Taxonomy" id="3050085"/>
    <lineage>
        <taxon>Bacteria</taxon>
        <taxon>Pseudomonadati</taxon>
        <taxon>Pseudomonadota</taxon>
        <taxon>Gammaproteobacteria</taxon>
        <taxon>Alteromonadales</taxon>
        <taxon>Alteromonadaceae</taxon>
        <taxon>Paraglaciecola</taxon>
    </lineage>
</organism>
<keyword evidence="3" id="KW-1185">Reference proteome</keyword>
<evidence type="ECO:0000313" key="2">
    <source>
        <dbReference type="EMBL" id="MCF2949456.1"/>
    </source>
</evidence>
<dbReference type="Proteomes" id="UP001521137">
    <property type="component" value="Unassembled WGS sequence"/>
</dbReference>
<protein>
    <recommendedName>
        <fullName evidence="4">DUF4405 domain-containing protein</fullName>
    </recommendedName>
</protein>
<evidence type="ECO:0008006" key="4">
    <source>
        <dbReference type="Google" id="ProtNLM"/>
    </source>
</evidence>
<comment type="caution">
    <text evidence="2">The sequence shown here is derived from an EMBL/GenBank/DDBJ whole genome shotgun (WGS) entry which is preliminary data.</text>
</comment>
<keyword evidence="1" id="KW-0472">Membrane</keyword>
<proteinExistence type="predicted"/>
<reference evidence="2 3" key="1">
    <citation type="submission" date="2022-01" db="EMBL/GenBank/DDBJ databases">
        <title>Paraglaciecola sp. G1-23.</title>
        <authorList>
            <person name="Jin M.S."/>
            <person name="Han D.M."/>
            <person name="Kim H.M."/>
            <person name="Jeon C.O."/>
        </authorList>
    </citation>
    <scope>NUCLEOTIDE SEQUENCE [LARGE SCALE GENOMIC DNA]</scope>
    <source>
        <strain evidence="2 3">G1-23</strain>
    </source>
</reference>
<dbReference type="RefSeq" id="WP_235313556.1">
    <property type="nucleotide sequence ID" value="NZ_JAKGAS010000008.1"/>
</dbReference>